<comment type="caution">
    <text evidence="1">The sequence shown here is derived from an EMBL/GenBank/DDBJ whole genome shotgun (WGS) entry which is preliminary data.</text>
</comment>
<accession>A0ABP8MP96</accession>
<organism evidence="1 2">
    <name type="scientific">Rurimicrobium arvi</name>
    <dbReference type="NCBI Taxonomy" id="2049916"/>
    <lineage>
        <taxon>Bacteria</taxon>
        <taxon>Pseudomonadati</taxon>
        <taxon>Bacteroidota</taxon>
        <taxon>Chitinophagia</taxon>
        <taxon>Chitinophagales</taxon>
        <taxon>Chitinophagaceae</taxon>
        <taxon>Rurimicrobium</taxon>
    </lineage>
</organism>
<evidence type="ECO:0008006" key="3">
    <source>
        <dbReference type="Google" id="ProtNLM"/>
    </source>
</evidence>
<keyword evidence="2" id="KW-1185">Reference proteome</keyword>
<proteinExistence type="predicted"/>
<protein>
    <recommendedName>
        <fullName evidence="3">DUF403 domain-containing protein</fullName>
    </recommendedName>
</protein>
<evidence type="ECO:0000313" key="1">
    <source>
        <dbReference type="EMBL" id="GAA4453617.1"/>
    </source>
</evidence>
<dbReference type="Proteomes" id="UP001501410">
    <property type="component" value="Unassembled WGS sequence"/>
</dbReference>
<name>A0ABP8MP96_9BACT</name>
<sequence>MNEQALRKNINVLKTLVSICLGYRHYGRQLMDQRITLVRLMDFRDEVMQLWGACTRHTLTLKEADHQLRMLEKRLGIMGSRIGNLLEACWSVPEQGRRAVSIIRSLRDQYALNGASAGELLPDEVYRTVYSDKTVAFAALIQLVSSEHNYQGKNDLALSELQAFYGSLLRAREQRAAAELACRQSNSALTNLLTHPYSGLRVTLAEVKRYMSSVDNLPDTIRERMAKLEAVPL</sequence>
<reference evidence="2" key="1">
    <citation type="journal article" date="2019" name="Int. J. Syst. Evol. Microbiol.">
        <title>The Global Catalogue of Microorganisms (GCM) 10K type strain sequencing project: providing services to taxonomists for standard genome sequencing and annotation.</title>
        <authorList>
            <consortium name="The Broad Institute Genomics Platform"/>
            <consortium name="The Broad Institute Genome Sequencing Center for Infectious Disease"/>
            <person name="Wu L."/>
            <person name="Ma J."/>
        </authorList>
    </citation>
    <scope>NUCLEOTIDE SEQUENCE [LARGE SCALE GENOMIC DNA]</scope>
    <source>
        <strain evidence="2">JCM 31921</strain>
    </source>
</reference>
<evidence type="ECO:0000313" key="2">
    <source>
        <dbReference type="Proteomes" id="UP001501410"/>
    </source>
</evidence>
<gene>
    <name evidence="1" type="ORF">GCM10023092_14240</name>
</gene>
<dbReference type="EMBL" id="BAABEZ010000022">
    <property type="protein sequence ID" value="GAA4453617.1"/>
    <property type="molecule type" value="Genomic_DNA"/>
</dbReference>